<dbReference type="EMBL" id="JAOQKC010000010">
    <property type="protein sequence ID" value="MCU6696993.1"/>
    <property type="molecule type" value="Genomic_DNA"/>
</dbReference>
<dbReference type="InterPro" id="IPR050624">
    <property type="entry name" value="HTH-type_Tx_Regulator"/>
</dbReference>
<feature type="DNA-binding region" description="H-T-H motif" evidence="2">
    <location>
        <begin position="37"/>
        <end position="56"/>
    </location>
</feature>
<evidence type="ECO:0000313" key="5">
    <source>
        <dbReference type="Proteomes" id="UP001652461"/>
    </source>
</evidence>
<evidence type="ECO:0000256" key="2">
    <source>
        <dbReference type="PROSITE-ProRule" id="PRU00335"/>
    </source>
</evidence>
<proteinExistence type="predicted"/>
<dbReference type="RefSeq" id="WP_262670746.1">
    <property type="nucleotide sequence ID" value="NZ_JAOQKC010000010.1"/>
</dbReference>
<keyword evidence="1 2" id="KW-0238">DNA-binding</keyword>
<dbReference type="PANTHER" id="PTHR43479">
    <property type="entry name" value="ACREF/ENVCD OPERON REPRESSOR-RELATED"/>
    <property type="match status" value="1"/>
</dbReference>
<dbReference type="SUPFAM" id="SSF46689">
    <property type="entry name" value="Homeodomain-like"/>
    <property type="match status" value="1"/>
</dbReference>
<evidence type="ECO:0000259" key="3">
    <source>
        <dbReference type="PROSITE" id="PS50977"/>
    </source>
</evidence>
<dbReference type="Proteomes" id="UP001652461">
    <property type="component" value="Unassembled WGS sequence"/>
</dbReference>
<sequence length="213" mass="23985">MELQKPKSMPELKPKVKALYDAVLELLNENADVNTLTVSDITKRAGIGKGTAYDYFSCKEEIIAGAIIYDAQTQGVENWERLENIPGFEEKICYCFHWVAECVQEQRAFARFLFLSAHPGAAKDDIMKKLQSMLAESRQCGDMGPMMILGNLCDCGMRECYIRKELPKQAAVYMLLGSLTSLVMYLGEKKQTGDFCPEEMGTYLCEGFLKAVR</sequence>
<evidence type="ECO:0000256" key="1">
    <source>
        <dbReference type="ARBA" id="ARBA00023125"/>
    </source>
</evidence>
<dbReference type="Gene3D" id="1.10.10.60">
    <property type="entry name" value="Homeodomain-like"/>
    <property type="match status" value="1"/>
</dbReference>
<dbReference type="InterPro" id="IPR009057">
    <property type="entry name" value="Homeodomain-like_sf"/>
</dbReference>
<evidence type="ECO:0000313" key="4">
    <source>
        <dbReference type="EMBL" id="MCU6696993.1"/>
    </source>
</evidence>
<protein>
    <submittedName>
        <fullName evidence="4">TetR/AcrR family transcriptional regulator</fullName>
    </submittedName>
</protein>
<comment type="caution">
    <text evidence="4">The sequence shown here is derived from an EMBL/GenBank/DDBJ whole genome shotgun (WGS) entry which is preliminary data.</text>
</comment>
<dbReference type="Gene3D" id="1.10.357.10">
    <property type="entry name" value="Tetracycline Repressor, domain 2"/>
    <property type="match status" value="1"/>
</dbReference>
<name>A0ABT2RXE4_9FIRM</name>
<dbReference type="Pfam" id="PF00440">
    <property type="entry name" value="TetR_N"/>
    <property type="match status" value="1"/>
</dbReference>
<feature type="domain" description="HTH tetR-type" evidence="3">
    <location>
        <begin position="13"/>
        <end position="74"/>
    </location>
</feature>
<organism evidence="4 5">
    <name type="scientific">Laedolimicola ammoniilytica</name>
    <dbReference type="NCBI Taxonomy" id="2981771"/>
    <lineage>
        <taxon>Bacteria</taxon>
        <taxon>Bacillati</taxon>
        <taxon>Bacillota</taxon>
        <taxon>Clostridia</taxon>
        <taxon>Lachnospirales</taxon>
        <taxon>Lachnospiraceae</taxon>
        <taxon>Laedolimicola</taxon>
    </lineage>
</organism>
<gene>
    <name evidence="4" type="ORF">OCV63_08800</name>
</gene>
<dbReference type="InterPro" id="IPR001647">
    <property type="entry name" value="HTH_TetR"/>
</dbReference>
<keyword evidence="5" id="KW-1185">Reference proteome</keyword>
<dbReference type="PANTHER" id="PTHR43479:SF11">
    <property type="entry name" value="ACREF_ENVCD OPERON REPRESSOR-RELATED"/>
    <property type="match status" value="1"/>
</dbReference>
<reference evidence="4 5" key="1">
    <citation type="journal article" date="2021" name="ISME Commun">
        <title>Automated analysis of genomic sequences facilitates high-throughput and comprehensive description of bacteria.</title>
        <authorList>
            <person name="Hitch T.C.A."/>
        </authorList>
    </citation>
    <scope>NUCLEOTIDE SEQUENCE [LARGE SCALE GENOMIC DNA]</scope>
    <source>
        <strain evidence="4 5">Sanger_04</strain>
    </source>
</reference>
<dbReference type="PROSITE" id="PS50977">
    <property type="entry name" value="HTH_TETR_2"/>
    <property type="match status" value="1"/>
</dbReference>
<accession>A0ABT2RXE4</accession>